<name>A0AAW9QKN5_9BURK</name>
<comment type="caution">
    <text evidence="1">The sequence shown here is derived from an EMBL/GenBank/DDBJ whole genome shotgun (WGS) entry which is preliminary data.</text>
</comment>
<proteinExistence type="predicted"/>
<reference evidence="1 2" key="1">
    <citation type="submission" date="2024-02" db="EMBL/GenBank/DDBJ databases">
        <title>Genome sequence of Aquincola sp. MAHUQ-54.</title>
        <authorList>
            <person name="Huq M.A."/>
        </authorList>
    </citation>
    <scope>NUCLEOTIDE SEQUENCE [LARGE SCALE GENOMIC DNA]</scope>
    <source>
        <strain evidence="1 2">MAHUQ-54</strain>
    </source>
</reference>
<dbReference type="EMBL" id="JAZIBG010000037">
    <property type="protein sequence ID" value="MEF7616169.1"/>
    <property type="molecule type" value="Genomic_DNA"/>
</dbReference>
<organism evidence="1 2">
    <name type="scientific">Aquincola agrisoli</name>
    <dbReference type="NCBI Taxonomy" id="3119538"/>
    <lineage>
        <taxon>Bacteria</taxon>
        <taxon>Pseudomonadati</taxon>
        <taxon>Pseudomonadota</taxon>
        <taxon>Betaproteobacteria</taxon>
        <taxon>Burkholderiales</taxon>
        <taxon>Sphaerotilaceae</taxon>
        <taxon>Aquincola</taxon>
    </lineage>
</organism>
<dbReference type="Proteomes" id="UP001336250">
    <property type="component" value="Unassembled WGS sequence"/>
</dbReference>
<accession>A0AAW9QKN5</accession>
<dbReference type="AlphaFoldDB" id="A0AAW9QKN5"/>
<evidence type="ECO:0000313" key="1">
    <source>
        <dbReference type="EMBL" id="MEF7616169.1"/>
    </source>
</evidence>
<gene>
    <name evidence="1" type="ORF">V4F39_19800</name>
</gene>
<dbReference type="RefSeq" id="WP_332291611.1">
    <property type="nucleotide sequence ID" value="NZ_JAZIBG010000037.1"/>
</dbReference>
<evidence type="ECO:0000313" key="2">
    <source>
        <dbReference type="Proteomes" id="UP001336250"/>
    </source>
</evidence>
<protein>
    <submittedName>
        <fullName evidence="1">Uncharacterized protein</fullName>
    </submittedName>
</protein>
<sequence>MTITAWGIDWAQGAHVHRWSGLLFDYTIRFSAGAVIDWQAAIRHDGKPCGTLKGTVAGLSLQGEDLVRYLAQAYVEPAIDRGAPFSRRPF</sequence>
<keyword evidence="2" id="KW-1185">Reference proteome</keyword>